<reference evidence="1" key="1">
    <citation type="submission" date="2021-01" db="EMBL/GenBank/DDBJ databases">
        <authorList>
            <person name="Kaushik A."/>
        </authorList>
    </citation>
    <scope>NUCLEOTIDE SEQUENCE</scope>
    <source>
        <strain evidence="1">AG1-1C</strain>
    </source>
</reference>
<gene>
    <name evidence="1" type="ORF">RDB_LOCUS3024</name>
</gene>
<proteinExistence type="predicted"/>
<evidence type="ECO:0000313" key="1">
    <source>
        <dbReference type="EMBL" id="CAE6339889.1"/>
    </source>
</evidence>
<protein>
    <submittedName>
        <fullName evidence="1">Uncharacterized protein</fullName>
    </submittedName>
</protein>
<dbReference type="AlphaFoldDB" id="A0A8H2W6X5"/>
<accession>A0A8H2W6X5</accession>
<name>A0A8H2W6X5_9AGAM</name>
<sequence length="183" mass="20598">MFSKLFTRAQVQPSNLPVRPLRLPHIVAAHERHHSTIVMQAMTNRVLYAQTDEGHTPAWKEHQPENKKGIWGSLIASLSTIIAWVLSTITRRNSLHSLGNSDPTPSLQSSNRGEDLIRRALEETGTKRVRFDEEKHEEVHPDQIQRHESIVELSPRSVGAAGWTIAARGAHARTEVLRPPVAR</sequence>
<dbReference type="EMBL" id="CAJMWS010000021">
    <property type="protein sequence ID" value="CAE6339889.1"/>
    <property type="molecule type" value="Genomic_DNA"/>
</dbReference>
<organism evidence="1 2">
    <name type="scientific">Rhizoctonia solani</name>
    <dbReference type="NCBI Taxonomy" id="456999"/>
    <lineage>
        <taxon>Eukaryota</taxon>
        <taxon>Fungi</taxon>
        <taxon>Dikarya</taxon>
        <taxon>Basidiomycota</taxon>
        <taxon>Agaricomycotina</taxon>
        <taxon>Agaricomycetes</taxon>
        <taxon>Cantharellales</taxon>
        <taxon>Ceratobasidiaceae</taxon>
        <taxon>Rhizoctonia</taxon>
    </lineage>
</organism>
<comment type="caution">
    <text evidence="1">The sequence shown here is derived from an EMBL/GenBank/DDBJ whole genome shotgun (WGS) entry which is preliminary data.</text>
</comment>
<evidence type="ECO:0000313" key="2">
    <source>
        <dbReference type="Proteomes" id="UP000663846"/>
    </source>
</evidence>
<dbReference type="Proteomes" id="UP000663846">
    <property type="component" value="Unassembled WGS sequence"/>
</dbReference>